<evidence type="ECO:0000313" key="3">
    <source>
        <dbReference type="Proteomes" id="UP001058974"/>
    </source>
</evidence>
<keyword evidence="3" id="KW-1185">Reference proteome</keyword>
<sequence>MLPMRNGVDDCRFSVAQFCSTPYPCISTRLSSTLVWFYTAVFPQVAGCCDSAQEVRHWFVGINMMCGFCIGNNSKQGKTRFMCLQPWLTASLRRKGLEVSFVSLISSIQDSQALAEGRRSRSLLQSNDQDGQSNSGDKMSLSSISVSQEGANKSHSEAHATVFVHPGSDDKQHIELNALPVSVDAS</sequence>
<protein>
    <submittedName>
        <fullName evidence="2">Uncharacterized protein</fullName>
    </submittedName>
</protein>
<name>A0A9D4YAA3_PEA</name>
<organism evidence="2 3">
    <name type="scientific">Pisum sativum</name>
    <name type="common">Garden pea</name>
    <name type="synonym">Lathyrus oleraceus</name>
    <dbReference type="NCBI Taxonomy" id="3888"/>
    <lineage>
        <taxon>Eukaryota</taxon>
        <taxon>Viridiplantae</taxon>
        <taxon>Streptophyta</taxon>
        <taxon>Embryophyta</taxon>
        <taxon>Tracheophyta</taxon>
        <taxon>Spermatophyta</taxon>
        <taxon>Magnoliopsida</taxon>
        <taxon>eudicotyledons</taxon>
        <taxon>Gunneridae</taxon>
        <taxon>Pentapetalae</taxon>
        <taxon>rosids</taxon>
        <taxon>fabids</taxon>
        <taxon>Fabales</taxon>
        <taxon>Fabaceae</taxon>
        <taxon>Papilionoideae</taxon>
        <taxon>50 kb inversion clade</taxon>
        <taxon>NPAAA clade</taxon>
        <taxon>Hologalegina</taxon>
        <taxon>IRL clade</taxon>
        <taxon>Fabeae</taxon>
        <taxon>Lathyrus</taxon>
    </lineage>
</organism>
<evidence type="ECO:0000313" key="2">
    <source>
        <dbReference type="EMBL" id="KAI5435926.1"/>
    </source>
</evidence>
<feature type="region of interest" description="Disordered" evidence="1">
    <location>
        <begin position="119"/>
        <end position="169"/>
    </location>
</feature>
<proteinExistence type="predicted"/>
<dbReference type="Gramene" id="Psat02G0237900-T1">
    <property type="protein sequence ID" value="KAI5435926.1"/>
    <property type="gene ID" value="KIW84_022379"/>
</dbReference>
<accession>A0A9D4YAA3</accession>
<dbReference type="EMBL" id="JAMSHJ010000002">
    <property type="protein sequence ID" value="KAI5435926.1"/>
    <property type="molecule type" value="Genomic_DNA"/>
</dbReference>
<evidence type="ECO:0000256" key="1">
    <source>
        <dbReference type="SAM" id="MobiDB-lite"/>
    </source>
</evidence>
<gene>
    <name evidence="2" type="ORF">KIW84_022379</name>
</gene>
<dbReference type="Proteomes" id="UP001058974">
    <property type="component" value="Chromosome 2"/>
</dbReference>
<reference evidence="2 3" key="1">
    <citation type="journal article" date="2022" name="Nat. Genet.">
        <title>Improved pea reference genome and pan-genome highlight genomic features and evolutionary characteristics.</title>
        <authorList>
            <person name="Yang T."/>
            <person name="Liu R."/>
            <person name="Luo Y."/>
            <person name="Hu S."/>
            <person name="Wang D."/>
            <person name="Wang C."/>
            <person name="Pandey M.K."/>
            <person name="Ge S."/>
            <person name="Xu Q."/>
            <person name="Li N."/>
            <person name="Li G."/>
            <person name="Huang Y."/>
            <person name="Saxena R.K."/>
            <person name="Ji Y."/>
            <person name="Li M."/>
            <person name="Yan X."/>
            <person name="He Y."/>
            <person name="Liu Y."/>
            <person name="Wang X."/>
            <person name="Xiang C."/>
            <person name="Varshney R.K."/>
            <person name="Ding H."/>
            <person name="Gao S."/>
            <person name="Zong X."/>
        </authorList>
    </citation>
    <scope>NUCLEOTIDE SEQUENCE [LARGE SCALE GENOMIC DNA]</scope>
    <source>
        <strain evidence="2 3">cv. Zhongwan 6</strain>
    </source>
</reference>
<dbReference type="AlphaFoldDB" id="A0A9D4YAA3"/>
<comment type="caution">
    <text evidence="2">The sequence shown here is derived from an EMBL/GenBank/DDBJ whole genome shotgun (WGS) entry which is preliminary data.</text>
</comment>
<feature type="compositionally biased region" description="Polar residues" evidence="1">
    <location>
        <begin position="122"/>
        <end position="151"/>
    </location>
</feature>